<sequence length="841" mass="96516">MSDNNWQKVETIVDQALELPEGKRETFVQERCEGNPKLKGEVTQLLESIFDSEGWLENPKEYKQDFYYEIADDIEELAPDHSLIGQQVGSYTIKKKIGEGGMGTIYQAERSGDDFAHQVAIKIIRSSKASRQNVQRFRREQHILAGLHHPNIAQLFDGGVTHDGTPYIIMEYVDGIPIDKYCKTNDCTLEHKIELFKAVLQAVRYAHENLVVHRDLKPGNILVDNNGNIKILDFGISKLLKDDESLELTQTGTRLLTPRYAAPEQVRQENITTATDMYALGVILYELLSGAYPFDFTELSQYEMEQAIVEKEPPKPSSKISDAPTLQKRLNSDLDAIALKALRKEPDRRYRVANELLEDLDNYQRGIPVSAREDSFRYRSGKFIRRHKQGLAAAVGVVVLIVGLVGFYTWRIAKERDQAHLEAQKAEEVSNFLLNLFEANNPSMNEGQELTAEKLLERGLNRSQKMQNDYVRADMLEVIGEAYGKLGFQHKSENIIDRSIKIHQSLYDKSSLEIASILYKRGVAENLNHDIALPYFKKSFKIYKSKPSERVLERAAVARELAVSYRHAGKLDSAEFFARKSLKLNRLHDKNEGSESILNSKTTLAYVLRKRNKLDKAKKLYLEVISKRKSETSKPSLSLATNYNNLAFIFRDEKNYDRAGQYLSKSLNITERILGSGHENTLMVRSNLAQIHNYAGDTKETEKLYRDNVRYAEKYYPSGHWKIGSKYGTLAFLLTKEGRYKEAEPLFRKSARIYKNSLGKKHIWTASEYSRLSINLFLQDKDEEAKKMFSNYYPFLEKKAPDFRKLNINQIKDLITLCKIDTTKLSEEISSYKKLIDIAQK</sequence>
<dbReference type="InterPro" id="IPR011009">
    <property type="entry name" value="Kinase-like_dom_sf"/>
</dbReference>
<dbReference type="SUPFAM" id="SSF56112">
    <property type="entry name" value="Protein kinase-like (PK-like)"/>
    <property type="match status" value="1"/>
</dbReference>
<keyword evidence="4 5" id="KW-0067">ATP-binding</keyword>
<dbReference type="PROSITE" id="PS50011">
    <property type="entry name" value="PROTEIN_KINASE_DOM"/>
    <property type="match status" value="1"/>
</dbReference>
<dbReference type="GO" id="GO:0004674">
    <property type="term" value="F:protein serine/threonine kinase activity"/>
    <property type="evidence" value="ECO:0007669"/>
    <property type="project" value="UniProtKB-KW"/>
</dbReference>
<dbReference type="OrthoDB" id="9813021at2"/>
<dbReference type="CDD" id="cd14014">
    <property type="entry name" value="STKc_PknB_like"/>
    <property type="match status" value="1"/>
</dbReference>
<dbReference type="Pfam" id="PF00069">
    <property type="entry name" value="Pkinase"/>
    <property type="match status" value="1"/>
</dbReference>
<evidence type="ECO:0000313" key="9">
    <source>
        <dbReference type="Proteomes" id="UP000324595"/>
    </source>
</evidence>
<keyword evidence="6" id="KW-1133">Transmembrane helix</keyword>
<gene>
    <name evidence="8" type="ORF">LX73_0603</name>
</gene>
<dbReference type="InterPro" id="IPR011990">
    <property type="entry name" value="TPR-like_helical_dom_sf"/>
</dbReference>
<dbReference type="Proteomes" id="UP000324595">
    <property type="component" value="Unassembled WGS sequence"/>
</dbReference>
<dbReference type="SMART" id="SM00028">
    <property type="entry name" value="TPR"/>
    <property type="match status" value="6"/>
</dbReference>
<keyword evidence="6" id="KW-0812">Transmembrane</keyword>
<organism evidence="8 9">
    <name type="scientific">Fodinibius salinus</name>
    <dbReference type="NCBI Taxonomy" id="860790"/>
    <lineage>
        <taxon>Bacteria</taxon>
        <taxon>Pseudomonadati</taxon>
        <taxon>Balneolota</taxon>
        <taxon>Balneolia</taxon>
        <taxon>Balneolales</taxon>
        <taxon>Balneolaceae</taxon>
        <taxon>Fodinibius</taxon>
    </lineage>
</organism>
<dbReference type="InterPro" id="IPR008271">
    <property type="entry name" value="Ser/Thr_kinase_AS"/>
</dbReference>
<dbReference type="Gene3D" id="1.10.510.10">
    <property type="entry name" value="Transferase(Phosphotransferase) domain 1"/>
    <property type="match status" value="1"/>
</dbReference>
<feature type="binding site" evidence="5">
    <location>
        <position position="122"/>
    </location>
    <ligand>
        <name>ATP</name>
        <dbReference type="ChEBI" id="CHEBI:30616"/>
    </ligand>
</feature>
<keyword evidence="8" id="KW-0723">Serine/threonine-protein kinase</keyword>
<keyword evidence="9" id="KW-1185">Reference proteome</keyword>
<dbReference type="RefSeq" id="WP_148897977.1">
    <property type="nucleotide sequence ID" value="NZ_VNHY01000001.1"/>
</dbReference>
<evidence type="ECO:0000256" key="4">
    <source>
        <dbReference type="ARBA" id="ARBA00022840"/>
    </source>
</evidence>
<reference evidence="8 9" key="1">
    <citation type="submission" date="2019-07" db="EMBL/GenBank/DDBJ databases">
        <title>Genomic Encyclopedia of Archaeal and Bacterial Type Strains, Phase II (KMG-II): from individual species to whole genera.</title>
        <authorList>
            <person name="Goeker M."/>
        </authorList>
    </citation>
    <scope>NUCLEOTIDE SEQUENCE [LARGE SCALE GENOMIC DNA]</scope>
    <source>
        <strain evidence="8 9">DSM 21935</strain>
    </source>
</reference>
<dbReference type="SMART" id="SM00220">
    <property type="entry name" value="S_TKc"/>
    <property type="match status" value="1"/>
</dbReference>
<feature type="domain" description="Protein kinase" evidence="7">
    <location>
        <begin position="91"/>
        <end position="364"/>
    </location>
</feature>
<evidence type="ECO:0000256" key="6">
    <source>
        <dbReference type="SAM" id="Phobius"/>
    </source>
</evidence>
<feature type="transmembrane region" description="Helical" evidence="6">
    <location>
        <begin position="390"/>
        <end position="410"/>
    </location>
</feature>
<protein>
    <submittedName>
        <fullName evidence="8">Serine/threonine protein kinase</fullName>
    </submittedName>
</protein>
<evidence type="ECO:0000313" key="8">
    <source>
        <dbReference type="EMBL" id="TYP95305.1"/>
    </source>
</evidence>
<dbReference type="PANTHER" id="PTHR43289">
    <property type="entry name" value="MITOGEN-ACTIVATED PROTEIN KINASE KINASE KINASE 20-RELATED"/>
    <property type="match status" value="1"/>
</dbReference>
<keyword evidence="6" id="KW-0472">Membrane</keyword>
<dbReference type="SUPFAM" id="SSF48452">
    <property type="entry name" value="TPR-like"/>
    <property type="match status" value="1"/>
</dbReference>
<dbReference type="InterPro" id="IPR000719">
    <property type="entry name" value="Prot_kinase_dom"/>
</dbReference>
<dbReference type="PROSITE" id="PS00108">
    <property type="entry name" value="PROTEIN_KINASE_ST"/>
    <property type="match status" value="1"/>
</dbReference>
<keyword evidence="2 5" id="KW-0547">Nucleotide-binding</keyword>
<proteinExistence type="predicted"/>
<dbReference type="Pfam" id="PF13424">
    <property type="entry name" value="TPR_12"/>
    <property type="match status" value="2"/>
</dbReference>
<dbReference type="Gene3D" id="3.30.200.20">
    <property type="entry name" value="Phosphorylase Kinase, domain 1"/>
    <property type="match status" value="1"/>
</dbReference>
<dbReference type="InterPro" id="IPR017441">
    <property type="entry name" value="Protein_kinase_ATP_BS"/>
</dbReference>
<dbReference type="InterPro" id="IPR019734">
    <property type="entry name" value="TPR_rpt"/>
</dbReference>
<dbReference type="GO" id="GO:0005524">
    <property type="term" value="F:ATP binding"/>
    <property type="evidence" value="ECO:0007669"/>
    <property type="project" value="UniProtKB-UniRule"/>
</dbReference>
<name>A0A5D3YMC5_9BACT</name>
<keyword evidence="1" id="KW-0808">Transferase</keyword>
<accession>A0A5D3YMC5</accession>
<dbReference type="PROSITE" id="PS00107">
    <property type="entry name" value="PROTEIN_KINASE_ATP"/>
    <property type="match status" value="1"/>
</dbReference>
<evidence type="ECO:0000256" key="1">
    <source>
        <dbReference type="ARBA" id="ARBA00022679"/>
    </source>
</evidence>
<keyword evidence="3 8" id="KW-0418">Kinase</keyword>
<dbReference type="PANTHER" id="PTHR43289:SF34">
    <property type="entry name" value="SERINE_THREONINE-PROTEIN KINASE YBDM-RELATED"/>
    <property type="match status" value="1"/>
</dbReference>
<comment type="caution">
    <text evidence="8">The sequence shown here is derived from an EMBL/GenBank/DDBJ whole genome shotgun (WGS) entry which is preliminary data.</text>
</comment>
<evidence type="ECO:0000256" key="2">
    <source>
        <dbReference type="ARBA" id="ARBA00022741"/>
    </source>
</evidence>
<dbReference type="EMBL" id="VNHY01000001">
    <property type="protein sequence ID" value="TYP95305.1"/>
    <property type="molecule type" value="Genomic_DNA"/>
</dbReference>
<dbReference type="AlphaFoldDB" id="A0A5D3YMC5"/>
<evidence type="ECO:0000256" key="3">
    <source>
        <dbReference type="ARBA" id="ARBA00022777"/>
    </source>
</evidence>
<evidence type="ECO:0000256" key="5">
    <source>
        <dbReference type="PROSITE-ProRule" id="PRU10141"/>
    </source>
</evidence>
<dbReference type="Gene3D" id="1.25.40.10">
    <property type="entry name" value="Tetratricopeptide repeat domain"/>
    <property type="match status" value="2"/>
</dbReference>
<evidence type="ECO:0000259" key="7">
    <source>
        <dbReference type="PROSITE" id="PS50011"/>
    </source>
</evidence>